<feature type="non-terminal residue" evidence="4">
    <location>
        <position position="1"/>
    </location>
</feature>
<dbReference type="Gene3D" id="1.20.5.2650">
    <property type="match status" value="1"/>
</dbReference>
<dbReference type="GO" id="GO:0003735">
    <property type="term" value="F:structural constituent of ribosome"/>
    <property type="evidence" value="ECO:0007669"/>
    <property type="project" value="InterPro"/>
</dbReference>
<protein>
    <recommendedName>
        <fullName evidence="6">40S ribosomal protein S6</fullName>
    </recommendedName>
</protein>
<comment type="similarity">
    <text evidence="1">Belongs to the eukaryotic ribosomal protein eS6 family.</text>
</comment>
<dbReference type="Pfam" id="PF01092">
    <property type="entry name" value="Ribosomal_S6e"/>
    <property type="match status" value="1"/>
</dbReference>
<evidence type="ECO:0000256" key="2">
    <source>
        <dbReference type="ARBA" id="ARBA00022980"/>
    </source>
</evidence>
<dbReference type="GO" id="GO:0006412">
    <property type="term" value="P:translation"/>
    <property type="evidence" value="ECO:0007669"/>
    <property type="project" value="InterPro"/>
</dbReference>
<keyword evidence="5" id="KW-1185">Reference proteome</keyword>
<dbReference type="EMBL" id="KV417510">
    <property type="protein sequence ID" value="KZP27247.1"/>
    <property type="molecule type" value="Genomic_DNA"/>
</dbReference>
<evidence type="ECO:0000256" key="3">
    <source>
        <dbReference type="ARBA" id="ARBA00023274"/>
    </source>
</evidence>
<evidence type="ECO:0000313" key="5">
    <source>
        <dbReference type="Proteomes" id="UP000076532"/>
    </source>
</evidence>
<evidence type="ECO:0000256" key="1">
    <source>
        <dbReference type="ARBA" id="ARBA00009312"/>
    </source>
</evidence>
<dbReference type="PANTHER" id="PTHR11502">
    <property type="entry name" value="40S RIBOSOMAL PROTEIN S6"/>
    <property type="match status" value="1"/>
</dbReference>
<dbReference type="InterPro" id="IPR018282">
    <property type="entry name" value="Ribosomal_eS6_CS"/>
</dbReference>
<dbReference type="PROSITE" id="PS00578">
    <property type="entry name" value="RIBOSOMAL_S6E"/>
    <property type="match status" value="1"/>
</dbReference>
<gene>
    <name evidence="4" type="ORF">FIBSPDRAFT_854155</name>
</gene>
<dbReference type="GO" id="GO:0005840">
    <property type="term" value="C:ribosome"/>
    <property type="evidence" value="ECO:0007669"/>
    <property type="project" value="UniProtKB-KW"/>
</dbReference>
<sequence>NDCVFHLTGGNDKQGFPMKHAALFPYRVKLLCDGHSCYRSRRTDDPGRKSVRGCIVNTIIIGIVKQGGTGVPGLTGNILPKRLGPKPAIKIRRLSSSSQEDDVSK</sequence>
<reference evidence="4 5" key="1">
    <citation type="journal article" date="2016" name="Mol. Biol. Evol.">
        <title>Comparative Genomics of Early-Diverging Mushroom-Forming Fungi Provides Insights into the Origins of Lignocellulose Decay Capabilities.</title>
        <authorList>
            <person name="Nagy L.G."/>
            <person name="Riley R."/>
            <person name="Tritt A."/>
            <person name="Adam C."/>
            <person name="Daum C."/>
            <person name="Floudas D."/>
            <person name="Sun H."/>
            <person name="Yadav J.S."/>
            <person name="Pangilinan J."/>
            <person name="Larsson K.H."/>
            <person name="Matsuura K."/>
            <person name="Barry K."/>
            <person name="Labutti K."/>
            <person name="Kuo R."/>
            <person name="Ohm R.A."/>
            <person name="Bhattacharya S.S."/>
            <person name="Shirouzu T."/>
            <person name="Yoshinaga Y."/>
            <person name="Martin F.M."/>
            <person name="Grigoriev I.V."/>
            <person name="Hibbett D.S."/>
        </authorList>
    </citation>
    <scope>NUCLEOTIDE SEQUENCE [LARGE SCALE GENOMIC DNA]</scope>
    <source>
        <strain evidence="4 5">CBS 109695</strain>
    </source>
</reference>
<accession>A0A166QK84</accession>
<dbReference type="Proteomes" id="UP000076532">
    <property type="component" value="Unassembled WGS sequence"/>
</dbReference>
<keyword evidence="3" id="KW-0687">Ribonucleoprotein</keyword>
<proteinExistence type="inferred from homology"/>
<name>A0A166QK84_9AGAM</name>
<dbReference type="GO" id="GO:1990904">
    <property type="term" value="C:ribonucleoprotein complex"/>
    <property type="evidence" value="ECO:0007669"/>
    <property type="project" value="UniProtKB-KW"/>
</dbReference>
<dbReference type="OrthoDB" id="10260596at2759"/>
<dbReference type="InterPro" id="IPR001377">
    <property type="entry name" value="Ribosomal_eS6"/>
</dbReference>
<dbReference type="AlphaFoldDB" id="A0A166QK84"/>
<keyword evidence="2" id="KW-0689">Ribosomal protein</keyword>
<dbReference type="STRING" id="436010.A0A166QK84"/>
<evidence type="ECO:0008006" key="6">
    <source>
        <dbReference type="Google" id="ProtNLM"/>
    </source>
</evidence>
<organism evidence="4 5">
    <name type="scientific">Athelia psychrophila</name>
    <dbReference type="NCBI Taxonomy" id="1759441"/>
    <lineage>
        <taxon>Eukaryota</taxon>
        <taxon>Fungi</taxon>
        <taxon>Dikarya</taxon>
        <taxon>Basidiomycota</taxon>
        <taxon>Agaricomycotina</taxon>
        <taxon>Agaricomycetes</taxon>
        <taxon>Agaricomycetidae</taxon>
        <taxon>Atheliales</taxon>
        <taxon>Atheliaceae</taxon>
        <taxon>Athelia</taxon>
    </lineage>
</organism>
<evidence type="ECO:0000313" key="4">
    <source>
        <dbReference type="EMBL" id="KZP27247.1"/>
    </source>
</evidence>
<dbReference type="SMART" id="SM01405">
    <property type="entry name" value="Ribosomal_S6e"/>
    <property type="match status" value="1"/>
</dbReference>